<accession>Q0FX23</accession>
<dbReference type="HOGENOM" id="CLU_3064468_0_0_5"/>
<feature type="region of interest" description="Disordered" evidence="1">
    <location>
        <begin position="1"/>
        <end position="53"/>
    </location>
</feature>
<proteinExistence type="predicted"/>
<dbReference type="EMBL" id="AATQ01000001">
    <property type="protein sequence ID" value="EAU48379.1"/>
    <property type="molecule type" value="Genomic_DNA"/>
</dbReference>
<name>Q0FX23_SALBH</name>
<dbReference type="Proteomes" id="UP000006230">
    <property type="component" value="Unassembled WGS sequence"/>
</dbReference>
<evidence type="ECO:0000256" key="1">
    <source>
        <dbReference type="SAM" id="MobiDB-lite"/>
    </source>
</evidence>
<sequence>MAFAALTQRSEQTATQAEAMRPGSHDTSATQTGAALCSHAKMAERRCPGQREV</sequence>
<organism evidence="2 3">
    <name type="scientific">Salipiger bermudensis (strain DSM 26914 / JCM 13377 / KCTC 12554 / HTCC2601)</name>
    <name type="common">Pelagibaca bermudensis</name>
    <dbReference type="NCBI Taxonomy" id="314265"/>
    <lineage>
        <taxon>Bacteria</taxon>
        <taxon>Pseudomonadati</taxon>
        <taxon>Pseudomonadota</taxon>
        <taxon>Alphaproteobacteria</taxon>
        <taxon>Rhodobacterales</taxon>
        <taxon>Roseobacteraceae</taxon>
        <taxon>Salipiger</taxon>
    </lineage>
</organism>
<feature type="compositionally biased region" description="Basic and acidic residues" evidence="1">
    <location>
        <begin position="41"/>
        <end position="53"/>
    </location>
</feature>
<gene>
    <name evidence="2" type="ORF">R2601_02363</name>
</gene>
<dbReference type="AlphaFoldDB" id="Q0FX23"/>
<reference evidence="2 3" key="1">
    <citation type="journal article" date="2010" name="J. Bacteriol.">
        <title>Genome sequences of Pelagibaca bermudensis HTCC2601T and Maritimibacter alkaliphilus HTCC2654T, the type strains of two marine Roseobacter genera.</title>
        <authorList>
            <person name="Thrash J.C."/>
            <person name="Cho J.C."/>
            <person name="Ferriera S."/>
            <person name="Johnson J."/>
            <person name="Vergin K.L."/>
            <person name="Giovannoni S.J."/>
        </authorList>
    </citation>
    <scope>NUCLEOTIDE SEQUENCE [LARGE SCALE GENOMIC DNA]</scope>
    <source>
        <strain evidence="3">DSM 26914 / JCM 13377 / KCTC 12554 / HTCC2601</strain>
    </source>
</reference>
<evidence type="ECO:0000313" key="2">
    <source>
        <dbReference type="EMBL" id="EAU48379.1"/>
    </source>
</evidence>
<keyword evidence="3" id="KW-1185">Reference proteome</keyword>
<evidence type="ECO:0000313" key="3">
    <source>
        <dbReference type="Proteomes" id="UP000006230"/>
    </source>
</evidence>
<protein>
    <submittedName>
        <fullName evidence="2">Uncharacterized protein</fullName>
    </submittedName>
</protein>
<feature type="compositionally biased region" description="Polar residues" evidence="1">
    <location>
        <begin position="7"/>
        <end position="16"/>
    </location>
</feature>
<comment type="caution">
    <text evidence="2">The sequence shown here is derived from an EMBL/GenBank/DDBJ whole genome shotgun (WGS) entry which is preliminary data.</text>
</comment>
<dbReference type="STRING" id="314265.R2601_02363"/>